<dbReference type="AlphaFoldDB" id="A2CDT8"/>
<proteinExistence type="predicted"/>
<protein>
    <submittedName>
        <fullName evidence="1">Uncharacterized protein</fullName>
    </submittedName>
</protein>
<accession>A2CDT8</accession>
<gene>
    <name evidence="1" type="ordered locus">P9303_29181</name>
</gene>
<evidence type="ECO:0000313" key="2">
    <source>
        <dbReference type="Proteomes" id="UP000002274"/>
    </source>
</evidence>
<dbReference type="RefSeq" id="WP_011827487.1">
    <property type="nucleotide sequence ID" value="NC_008820.1"/>
</dbReference>
<dbReference type="EMBL" id="CP000554">
    <property type="protein sequence ID" value="ABM79648.1"/>
    <property type="molecule type" value="Genomic_DNA"/>
</dbReference>
<evidence type="ECO:0000313" key="1">
    <source>
        <dbReference type="EMBL" id="ABM79648.1"/>
    </source>
</evidence>
<dbReference type="KEGG" id="pmf:P9303_29181"/>
<dbReference type="BioCyc" id="PMAR59922:G1G80-2560-MONOMER"/>
<dbReference type="HOGENOM" id="CLU_151800_0_0_3"/>
<reference evidence="1 2" key="1">
    <citation type="journal article" date="2007" name="PLoS Genet.">
        <title>Patterns and implications of gene gain and loss in the evolution of Prochlorococcus.</title>
        <authorList>
            <person name="Kettler G.C."/>
            <person name="Martiny A.C."/>
            <person name="Huang K."/>
            <person name="Zucker J."/>
            <person name="Coleman M.L."/>
            <person name="Rodrigue S."/>
            <person name="Chen F."/>
            <person name="Lapidus A."/>
            <person name="Ferriera S."/>
            <person name="Johnson J."/>
            <person name="Steglich C."/>
            <person name="Church G.M."/>
            <person name="Richardson P."/>
            <person name="Chisholm S.W."/>
        </authorList>
    </citation>
    <scope>NUCLEOTIDE SEQUENCE [LARGE SCALE GENOMIC DNA]</scope>
    <source>
        <strain evidence="1 2">MIT 9303</strain>
    </source>
</reference>
<organism evidence="1 2">
    <name type="scientific">Prochlorococcus marinus (strain MIT 9303)</name>
    <dbReference type="NCBI Taxonomy" id="59922"/>
    <lineage>
        <taxon>Bacteria</taxon>
        <taxon>Bacillati</taxon>
        <taxon>Cyanobacteriota</taxon>
        <taxon>Cyanophyceae</taxon>
        <taxon>Synechococcales</taxon>
        <taxon>Prochlorococcaceae</taxon>
        <taxon>Prochlorococcus</taxon>
    </lineage>
</organism>
<dbReference type="STRING" id="59922.P9303_29181"/>
<dbReference type="Proteomes" id="UP000002274">
    <property type="component" value="Chromosome"/>
</dbReference>
<name>A2CDT8_PROM3</name>
<sequence>MSETQALFVLLAPTGQLTANGQLRETIRERRKRNGDDVAFWYLSPELVQKFNLPGTGVEAVVANELTAINWLKMRFGGESCSIQLDVDQLHEHASSLPPAPTNRNLSIQ</sequence>